<dbReference type="Proteomes" id="UP001385892">
    <property type="component" value="Unassembled WGS sequence"/>
</dbReference>
<evidence type="ECO:0000256" key="3">
    <source>
        <dbReference type="ARBA" id="ARBA00023163"/>
    </source>
</evidence>
<dbReference type="PANTHER" id="PTHR46796:SF6">
    <property type="entry name" value="ARAC SUBFAMILY"/>
    <property type="match status" value="1"/>
</dbReference>
<reference evidence="5 6" key="1">
    <citation type="submission" date="2024-03" db="EMBL/GenBank/DDBJ databases">
        <title>Novel species of the genus Variovorax.</title>
        <authorList>
            <person name="Liu Q."/>
            <person name="Xin Y.-H."/>
        </authorList>
    </citation>
    <scope>NUCLEOTIDE SEQUENCE [LARGE SCALE GENOMIC DNA]</scope>
    <source>
        <strain evidence="5 6">KACC 18900</strain>
    </source>
</reference>
<feature type="domain" description="HTH araC/xylS-type" evidence="4">
    <location>
        <begin position="194"/>
        <end position="292"/>
    </location>
</feature>
<dbReference type="Pfam" id="PF12833">
    <property type="entry name" value="HTH_18"/>
    <property type="match status" value="1"/>
</dbReference>
<evidence type="ECO:0000259" key="4">
    <source>
        <dbReference type="PROSITE" id="PS01124"/>
    </source>
</evidence>
<evidence type="ECO:0000313" key="5">
    <source>
        <dbReference type="EMBL" id="MEJ8847539.1"/>
    </source>
</evidence>
<evidence type="ECO:0000256" key="1">
    <source>
        <dbReference type="ARBA" id="ARBA00023015"/>
    </source>
</evidence>
<dbReference type="PROSITE" id="PS01124">
    <property type="entry name" value="HTH_ARAC_FAMILY_2"/>
    <property type="match status" value="1"/>
</dbReference>
<accession>A0ABU8WJG3</accession>
<sequence length="297" mass="32836">MSQLLTPDELPKWVPGKLLACSDDLGWNGVALRAYRYTPLDVPVPALADFMIVSYRRGCTQMERRFEGQWTRTQCKPGDISLLTRSQGSHWHWTEEIDVAHAYLSEALVSRIATEVLERPVADIRLHDLLQTQDPVVSCIVDTMFHESGNRGVGGPLYVEALSTQLVVHLIRKYASVTYREAATRGGLPQAVCRRLVEYVETRLHEGVTIADLARVAGMGSWTLGQRFRQSFGKAPHAWIIDQRVARAQNLLAEGTLPVKAVAAACGFADQAHLTRVMQSRLGQTPAALRRGATGPG</sequence>
<dbReference type="InterPro" id="IPR018060">
    <property type="entry name" value="HTH_AraC"/>
</dbReference>
<evidence type="ECO:0000313" key="6">
    <source>
        <dbReference type="Proteomes" id="UP001385892"/>
    </source>
</evidence>
<keyword evidence="3" id="KW-0804">Transcription</keyword>
<dbReference type="Gene3D" id="1.10.10.60">
    <property type="entry name" value="Homeodomain-like"/>
    <property type="match status" value="1"/>
</dbReference>
<dbReference type="RefSeq" id="WP_340342668.1">
    <property type="nucleotide sequence ID" value="NZ_JBBKZT010000005.1"/>
</dbReference>
<name>A0ABU8WJG3_9BURK</name>
<proteinExistence type="predicted"/>
<keyword evidence="2" id="KW-0238">DNA-binding</keyword>
<comment type="caution">
    <text evidence="5">The sequence shown here is derived from an EMBL/GenBank/DDBJ whole genome shotgun (WGS) entry which is preliminary data.</text>
</comment>
<dbReference type="SUPFAM" id="SSF46689">
    <property type="entry name" value="Homeodomain-like"/>
    <property type="match status" value="2"/>
</dbReference>
<gene>
    <name evidence="5" type="ORF">WKW82_12845</name>
</gene>
<protein>
    <submittedName>
        <fullName evidence="5">AraC family transcriptional regulator</fullName>
    </submittedName>
</protein>
<dbReference type="EMBL" id="JBBKZT010000005">
    <property type="protein sequence ID" value="MEJ8847539.1"/>
    <property type="molecule type" value="Genomic_DNA"/>
</dbReference>
<keyword evidence="6" id="KW-1185">Reference proteome</keyword>
<keyword evidence="1" id="KW-0805">Transcription regulation</keyword>
<dbReference type="InterPro" id="IPR050204">
    <property type="entry name" value="AraC_XylS_family_regulators"/>
</dbReference>
<evidence type="ECO:0000256" key="2">
    <source>
        <dbReference type="ARBA" id="ARBA00023125"/>
    </source>
</evidence>
<dbReference type="SMART" id="SM00342">
    <property type="entry name" value="HTH_ARAC"/>
    <property type="match status" value="1"/>
</dbReference>
<dbReference type="InterPro" id="IPR009057">
    <property type="entry name" value="Homeodomain-like_sf"/>
</dbReference>
<organism evidence="5 6">
    <name type="scientific">Variovorax rhizosphaerae</name>
    <dbReference type="NCBI Taxonomy" id="1836200"/>
    <lineage>
        <taxon>Bacteria</taxon>
        <taxon>Pseudomonadati</taxon>
        <taxon>Pseudomonadota</taxon>
        <taxon>Betaproteobacteria</taxon>
        <taxon>Burkholderiales</taxon>
        <taxon>Comamonadaceae</taxon>
        <taxon>Variovorax</taxon>
    </lineage>
</organism>
<dbReference type="PANTHER" id="PTHR46796">
    <property type="entry name" value="HTH-TYPE TRANSCRIPTIONAL ACTIVATOR RHAS-RELATED"/>
    <property type="match status" value="1"/>
</dbReference>